<evidence type="ECO:0000313" key="2">
    <source>
        <dbReference type="EMBL" id="RLW01196.1"/>
    </source>
</evidence>
<proteinExistence type="predicted"/>
<keyword evidence="1" id="KW-0812">Transmembrane</keyword>
<dbReference type="EMBL" id="QUSF01000023">
    <property type="protein sequence ID" value="RLW01196.1"/>
    <property type="molecule type" value="Genomic_DNA"/>
</dbReference>
<evidence type="ECO:0000256" key="1">
    <source>
        <dbReference type="SAM" id="Phobius"/>
    </source>
</evidence>
<keyword evidence="1" id="KW-1133">Transmembrane helix</keyword>
<evidence type="ECO:0000313" key="3">
    <source>
        <dbReference type="Proteomes" id="UP000276834"/>
    </source>
</evidence>
<name>A0A3L8SFN1_CHLGU</name>
<reference evidence="2 3" key="1">
    <citation type="journal article" date="2018" name="Proc. R. Soc. B">
        <title>A non-coding region near Follistatin controls head colour polymorphism in the Gouldian finch.</title>
        <authorList>
            <person name="Toomey M.B."/>
            <person name="Marques C.I."/>
            <person name="Andrade P."/>
            <person name="Araujo P.M."/>
            <person name="Sabatino S."/>
            <person name="Gazda M.A."/>
            <person name="Afonso S."/>
            <person name="Lopes R.J."/>
            <person name="Corbo J.C."/>
            <person name="Carneiro M."/>
        </authorList>
    </citation>
    <scope>NUCLEOTIDE SEQUENCE [LARGE SCALE GENOMIC DNA]</scope>
    <source>
        <strain evidence="2">Red01</strain>
        <tissue evidence="2">Muscle</tissue>
    </source>
</reference>
<keyword evidence="1" id="KW-0472">Membrane</keyword>
<comment type="caution">
    <text evidence="2">The sequence shown here is derived from an EMBL/GenBank/DDBJ whole genome shotgun (WGS) entry which is preliminary data.</text>
</comment>
<feature type="transmembrane region" description="Helical" evidence="1">
    <location>
        <begin position="6"/>
        <end position="27"/>
    </location>
</feature>
<protein>
    <submittedName>
        <fullName evidence="2">Uncharacterized protein</fullName>
    </submittedName>
</protein>
<dbReference type="AlphaFoldDB" id="A0A3L8SFN1"/>
<organism evidence="2 3">
    <name type="scientific">Chloebia gouldiae</name>
    <name type="common">Gouldian finch</name>
    <name type="synonym">Erythrura gouldiae</name>
    <dbReference type="NCBI Taxonomy" id="44316"/>
    <lineage>
        <taxon>Eukaryota</taxon>
        <taxon>Metazoa</taxon>
        <taxon>Chordata</taxon>
        <taxon>Craniata</taxon>
        <taxon>Vertebrata</taxon>
        <taxon>Euteleostomi</taxon>
        <taxon>Archelosauria</taxon>
        <taxon>Archosauria</taxon>
        <taxon>Dinosauria</taxon>
        <taxon>Saurischia</taxon>
        <taxon>Theropoda</taxon>
        <taxon>Coelurosauria</taxon>
        <taxon>Aves</taxon>
        <taxon>Neognathae</taxon>
        <taxon>Neoaves</taxon>
        <taxon>Telluraves</taxon>
        <taxon>Australaves</taxon>
        <taxon>Passeriformes</taxon>
        <taxon>Passeroidea</taxon>
        <taxon>Passeridae</taxon>
        <taxon>Chloebia</taxon>
    </lineage>
</organism>
<gene>
    <name evidence="2" type="ORF">DV515_00008266</name>
</gene>
<accession>A0A3L8SFN1</accession>
<sequence length="61" mass="6772">MVVPAPPLTAMLLLKDTSAAFIALLFWGNRYTWFLRQASNAQGPSVWNFPEAGTNIHEGPR</sequence>
<dbReference type="Proteomes" id="UP000276834">
    <property type="component" value="Unassembled WGS sequence"/>
</dbReference>
<keyword evidence="3" id="KW-1185">Reference proteome</keyword>